<dbReference type="GO" id="GO:0047617">
    <property type="term" value="F:fatty acyl-CoA hydrolase activity"/>
    <property type="evidence" value="ECO:0007669"/>
    <property type="project" value="TreeGrafter"/>
</dbReference>
<feature type="active site" evidence="2">
    <location>
        <position position="15"/>
    </location>
</feature>
<dbReference type="InterPro" id="IPR050563">
    <property type="entry name" value="4-hydroxybenzoyl-CoA_TE"/>
</dbReference>
<dbReference type="SUPFAM" id="SSF54637">
    <property type="entry name" value="Thioesterase/thiol ester dehydrase-isomerase"/>
    <property type="match status" value="1"/>
</dbReference>
<comment type="function">
    <text evidence="2">Catalyzes the hydrolysis of 1,4-dihydroxy-2-naphthoyl-CoA (DHNA-CoA) to 1,4-dihydroxy-2-naphthoate (DHNA), a reaction involved in phylloquinone (vitamin K1) biosynthesis.</text>
</comment>
<organism evidence="3">
    <name type="scientific">Symploca sp. SIO1C4</name>
    <dbReference type="NCBI Taxonomy" id="2607765"/>
    <lineage>
        <taxon>Bacteria</taxon>
        <taxon>Bacillati</taxon>
        <taxon>Cyanobacteriota</taxon>
        <taxon>Cyanophyceae</taxon>
        <taxon>Coleofasciculales</taxon>
        <taxon>Coleofasciculaceae</taxon>
        <taxon>Symploca</taxon>
    </lineage>
</organism>
<dbReference type="CDD" id="cd00586">
    <property type="entry name" value="4HBT"/>
    <property type="match status" value="1"/>
</dbReference>
<dbReference type="PIRSF" id="PIRSF003230">
    <property type="entry name" value="YbgC"/>
    <property type="match status" value="1"/>
</dbReference>
<comment type="catalytic activity">
    <reaction evidence="2">
        <text>1,4-dihydroxy-2-naphthoyl-CoA + H2O = 1,4-dihydroxy-2-naphthoate + CoA + H(+)</text>
        <dbReference type="Rhea" id="RHEA:26309"/>
        <dbReference type="ChEBI" id="CHEBI:11173"/>
        <dbReference type="ChEBI" id="CHEBI:15377"/>
        <dbReference type="ChEBI" id="CHEBI:15378"/>
        <dbReference type="ChEBI" id="CHEBI:57287"/>
        <dbReference type="ChEBI" id="CHEBI:58897"/>
        <dbReference type="EC" id="3.1.2.28"/>
    </reaction>
</comment>
<evidence type="ECO:0000256" key="2">
    <source>
        <dbReference type="HAMAP-Rule" id="MF_02101"/>
    </source>
</evidence>
<dbReference type="AlphaFoldDB" id="A0A6B3NK98"/>
<keyword evidence="1 2" id="KW-0378">Hydrolase</keyword>
<dbReference type="PANTHER" id="PTHR31793">
    <property type="entry name" value="4-HYDROXYBENZOYL-COA THIOESTERASE FAMILY MEMBER"/>
    <property type="match status" value="1"/>
</dbReference>
<dbReference type="UniPathway" id="UPA00995"/>
<dbReference type="InterPro" id="IPR022829">
    <property type="entry name" value="DHNA_CoA_hydrolase"/>
</dbReference>
<comment type="caution">
    <text evidence="3">The sequence shown here is derived from an EMBL/GenBank/DDBJ whole genome shotgun (WGS) entry which is preliminary data.</text>
</comment>
<dbReference type="Pfam" id="PF13279">
    <property type="entry name" value="4HBT_2"/>
    <property type="match status" value="1"/>
</dbReference>
<comment type="pathway">
    <text evidence="2">Quinol/quinone metabolism; 1,4-dihydroxy-2-naphthoate biosynthesis; 1,4-dihydroxy-2-naphthoate from chorismate: step 7/7.</text>
</comment>
<dbReference type="PANTHER" id="PTHR31793:SF37">
    <property type="entry name" value="ACYL-COA THIOESTER HYDROLASE YBGC"/>
    <property type="match status" value="1"/>
</dbReference>
<dbReference type="GO" id="GO:0042372">
    <property type="term" value="P:phylloquinone biosynthetic process"/>
    <property type="evidence" value="ECO:0007669"/>
    <property type="project" value="UniProtKB-UniRule"/>
</dbReference>
<dbReference type="HAMAP" id="MF_02101">
    <property type="entry name" value="DHNA_CoA_hydrolase"/>
    <property type="match status" value="1"/>
</dbReference>
<dbReference type="InterPro" id="IPR029069">
    <property type="entry name" value="HotDog_dom_sf"/>
</dbReference>
<dbReference type="EC" id="3.1.2.28" evidence="2"/>
<reference evidence="3" key="1">
    <citation type="submission" date="2019-11" db="EMBL/GenBank/DDBJ databases">
        <title>Genomic insights into an expanded diversity of filamentous marine cyanobacteria reveals the extraordinary biosynthetic potential of Moorea and Okeania.</title>
        <authorList>
            <person name="Ferreira Leao T."/>
            <person name="Wang M."/>
            <person name="Moss N."/>
            <person name="Da Silva R."/>
            <person name="Sanders J."/>
            <person name="Nurk S."/>
            <person name="Gurevich A."/>
            <person name="Humphrey G."/>
            <person name="Reher R."/>
            <person name="Zhu Q."/>
            <person name="Belda-Ferre P."/>
            <person name="Glukhov E."/>
            <person name="Rex R."/>
            <person name="Dorrestein P.C."/>
            <person name="Knight R."/>
            <person name="Pevzner P."/>
            <person name="Gerwick W.H."/>
            <person name="Gerwick L."/>
        </authorList>
    </citation>
    <scope>NUCLEOTIDE SEQUENCE</scope>
    <source>
        <strain evidence="3">SIO1C4</strain>
    </source>
</reference>
<evidence type="ECO:0000313" key="3">
    <source>
        <dbReference type="EMBL" id="NER29648.1"/>
    </source>
</evidence>
<sequence length="146" mass="16368">MLFTYNYTVRLSDTDAAGVVYFANVLVMCHQAYEESLAVTGVNLKEFTSNSSTAVPIVHAEVDFFRPMFCGNQLLIHLLPEQLSDTEFEVNYQIVAVSFPEKPLAKATTRHVCINPASRKRTHLPEVIIQWLHYGCSDSDLSALKA</sequence>
<comment type="pathway">
    <text evidence="2">Cofactor biosynthesis; phylloquinone biosynthesis.</text>
</comment>
<name>A0A6B3NK98_9CYAN</name>
<protein>
    <recommendedName>
        <fullName evidence="2">1,4-dihydroxy-2-naphthoyl-CoA hydrolase</fullName>
        <shortName evidence="2">DHNA-CoA hydrolase</shortName>
        <ecNumber evidence="2">3.1.2.28</ecNumber>
    </recommendedName>
    <alternativeName>
        <fullName evidence="2">DHNA-CoA thioesterase</fullName>
    </alternativeName>
</protein>
<gene>
    <name evidence="3" type="ORF">F6J89_19030</name>
</gene>
<accession>A0A6B3NK98</accession>
<proteinExistence type="inferred from homology"/>
<dbReference type="GO" id="GO:0061522">
    <property type="term" value="F:1,4-dihydroxy-2-naphthoyl-CoA thioesterase activity"/>
    <property type="evidence" value="ECO:0007669"/>
    <property type="project" value="UniProtKB-EC"/>
</dbReference>
<dbReference type="InterPro" id="IPR006684">
    <property type="entry name" value="YbgC/YbaW"/>
</dbReference>
<dbReference type="Gene3D" id="3.10.129.10">
    <property type="entry name" value="Hotdog Thioesterase"/>
    <property type="match status" value="1"/>
</dbReference>
<evidence type="ECO:0000256" key="1">
    <source>
        <dbReference type="ARBA" id="ARBA00022801"/>
    </source>
</evidence>
<dbReference type="EMBL" id="JAAHFQ010000406">
    <property type="protein sequence ID" value="NER29648.1"/>
    <property type="molecule type" value="Genomic_DNA"/>
</dbReference>
<dbReference type="UniPathway" id="UPA01057">
    <property type="reaction ID" value="UER01033"/>
</dbReference>
<comment type="similarity">
    <text evidence="2">Belongs to the 4-hydroxybenzoyl-CoA thioesterase family. DHNA-CoA hydrolase subfamily.</text>
</comment>